<dbReference type="EMBL" id="LAZR01026149">
    <property type="protein sequence ID" value="KKL69639.1"/>
    <property type="molecule type" value="Genomic_DNA"/>
</dbReference>
<proteinExistence type="predicted"/>
<dbReference type="AlphaFoldDB" id="A0A0F9E6M4"/>
<organism evidence="1">
    <name type="scientific">marine sediment metagenome</name>
    <dbReference type="NCBI Taxonomy" id="412755"/>
    <lineage>
        <taxon>unclassified sequences</taxon>
        <taxon>metagenomes</taxon>
        <taxon>ecological metagenomes</taxon>
    </lineage>
</organism>
<evidence type="ECO:0000313" key="1">
    <source>
        <dbReference type="EMBL" id="KKL69639.1"/>
    </source>
</evidence>
<sequence>MTQFFRYWLGSKGPFIYRSEFGEMPLRIQLIEGGEEKSVALNFPSGIAGSGGNIAGTISAADYSAHRAAHFNAFNIAGDLL</sequence>
<name>A0A0F9E6M4_9ZZZZ</name>
<reference evidence="1" key="1">
    <citation type="journal article" date="2015" name="Nature">
        <title>Complex archaea that bridge the gap between prokaryotes and eukaryotes.</title>
        <authorList>
            <person name="Spang A."/>
            <person name="Saw J.H."/>
            <person name="Jorgensen S.L."/>
            <person name="Zaremba-Niedzwiedzka K."/>
            <person name="Martijn J."/>
            <person name="Lind A.E."/>
            <person name="van Eijk R."/>
            <person name="Schleper C."/>
            <person name="Guy L."/>
            <person name="Ettema T.J."/>
        </authorList>
    </citation>
    <scope>NUCLEOTIDE SEQUENCE</scope>
</reference>
<accession>A0A0F9E6M4</accession>
<protein>
    <submittedName>
        <fullName evidence="1">Uncharacterized protein</fullName>
    </submittedName>
</protein>
<comment type="caution">
    <text evidence="1">The sequence shown here is derived from an EMBL/GenBank/DDBJ whole genome shotgun (WGS) entry which is preliminary data.</text>
</comment>
<gene>
    <name evidence="1" type="ORF">LCGC14_2112900</name>
</gene>